<evidence type="ECO:0000256" key="5">
    <source>
        <dbReference type="ARBA" id="ARBA00023239"/>
    </source>
</evidence>
<dbReference type="EMBL" id="PEBX01000021">
    <property type="protein sequence ID" value="PTQ56713.1"/>
    <property type="molecule type" value="Genomic_DNA"/>
</dbReference>
<evidence type="ECO:0000256" key="1">
    <source>
        <dbReference type="ARBA" id="ARBA00001933"/>
    </source>
</evidence>
<dbReference type="InterPro" id="IPR015421">
    <property type="entry name" value="PyrdxlP-dep_Trfase_major"/>
</dbReference>
<evidence type="ECO:0000313" key="8">
    <source>
        <dbReference type="EMBL" id="PTQ56713.1"/>
    </source>
</evidence>
<dbReference type="Pfam" id="PF03711">
    <property type="entry name" value="OKR_DC_1_C"/>
    <property type="match status" value="1"/>
</dbReference>
<keyword evidence="5" id="KW-0456">Lyase</keyword>
<comment type="caution">
    <text evidence="8">The sequence shown here is derived from an EMBL/GenBank/DDBJ whole genome shotgun (WGS) entry which is preliminary data.</text>
</comment>
<dbReference type="Gene3D" id="3.40.640.10">
    <property type="entry name" value="Type I PLP-dependent aspartate aminotransferase-like (Major domain)"/>
    <property type="match status" value="1"/>
</dbReference>
<dbReference type="AlphaFoldDB" id="A0A2R6Y237"/>
<dbReference type="SUPFAM" id="SSF53383">
    <property type="entry name" value="PLP-dependent transferases"/>
    <property type="match status" value="1"/>
</dbReference>
<dbReference type="Proteomes" id="UP000244338">
    <property type="component" value="Unassembled WGS sequence"/>
</dbReference>
<dbReference type="InterPro" id="IPR015424">
    <property type="entry name" value="PyrdxlP-dep_Trfase"/>
</dbReference>
<accession>A0A2R6Y237</accession>
<evidence type="ECO:0000256" key="2">
    <source>
        <dbReference type="ARBA" id="ARBA00010671"/>
    </source>
</evidence>
<comment type="similarity">
    <text evidence="2">Belongs to the Orn/Lys/Arg decarboxylase class-I family.</text>
</comment>
<dbReference type="PANTHER" id="PTHR43277:SF3">
    <property type="entry name" value="DECARBOXYLASE, PUTATIVE-RELATED"/>
    <property type="match status" value="1"/>
</dbReference>
<evidence type="ECO:0000259" key="6">
    <source>
        <dbReference type="Pfam" id="PF01276"/>
    </source>
</evidence>
<feature type="domain" description="Orn/Lys/Arg decarboxylase C-terminal" evidence="7">
    <location>
        <begin position="439"/>
        <end position="475"/>
    </location>
</feature>
<evidence type="ECO:0000256" key="4">
    <source>
        <dbReference type="ARBA" id="ARBA00022898"/>
    </source>
</evidence>
<reference evidence="9" key="1">
    <citation type="journal article" date="2018" name="Sci. Rep.">
        <title>Lignite coal burning seam in the remote Altai Mountains harbors a hydrogen-driven thermophilic microbial community.</title>
        <authorList>
            <person name="Kadnikov V.V."/>
            <person name="Mardanov A.V."/>
            <person name="Ivasenko D.A."/>
            <person name="Antsiferov D.V."/>
            <person name="Beletsky A.V."/>
            <person name="Karnachuk O.V."/>
            <person name="Ravin N.V."/>
        </authorList>
    </citation>
    <scope>NUCLEOTIDE SEQUENCE [LARGE SCALE GENOMIC DNA]</scope>
</reference>
<comment type="cofactor">
    <cofactor evidence="1">
        <name>pyridoxal 5'-phosphate</name>
        <dbReference type="ChEBI" id="CHEBI:597326"/>
    </cofactor>
</comment>
<dbReference type="Pfam" id="PF01276">
    <property type="entry name" value="OKR_DC_1"/>
    <property type="match status" value="1"/>
</dbReference>
<organism evidence="8 9">
    <name type="scientific">Candidatus Carbonibacillus altaicus</name>
    <dbReference type="NCBI Taxonomy" id="2163959"/>
    <lineage>
        <taxon>Bacteria</taxon>
        <taxon>Bacillati</taxon>
        <taxon>Bacillota</taxon>
        <taxon>Bacilli</taxon>
        <taxon>Bacillales</taxon>
        <taxon>Candidatus Carbonibacillus</taxon>
    </lineage>
</organism>
<feature type="domain" description="Orn/Lys/Arg decarboxylases family 1 pyridoxal-P attachment site" evidence="6">
    <location>
        <begin position="9"/>
        <end position="284"/>
    </location>
</feature>
<gene>
    <name evidence="8" type="ORF">BSOLF_2764</name>
</gene>
<dbReference type="GO" id="GO:0016831">
    <property type="term" value="F:carboxy-lyase activity"/>
    <property type="evidence" value="ECO:0007669"/>
    <property type="project" value="UniProtKB-KW"/>
</dbReference>
<dbReference type="InterPro" id="IPR000310">
    <property type="entry name" value="Orn/Lys/Arg_deCO2ase_major_dom"/>
</dbReference>
<name>A0A2R6Y237_9BACL</name>
<dbReference type="InterPro" id="IPR052357">
    <property type="entry name" value="Orn_Lys_Arg_decarboxylase-I"/>
</dbReference>
<keyword evidence="4" id="KW-0663">Pyridoxal phosphate</keyword>
<protein>
    <submittedName>
        <fullName evidence="8">Arginine decarboxylase</fullName>
    </submittedName>
</protein>
<proteinExistence type="inferred from homology"/>
<dbReference type="PANTHER" id="PTHR43277">
    <property type="entry name" value="ARGININE DECARBOXYLASE"/>
    <property type="match status" value="1"/>
</dbReference>
<evidence type="ECO:0000313" key="9">
    <source>
        <dbReference type="Proteomes" id="UP000244338"/>
    </source>
</evidence>
<dbReference type="InterPro" id="IPR008286">
    <property type="entry name" value="Prn/Lys/Arg_de-COase_C"/>
</dbReference>
<keyword evidence="3" id="KW-0210">Decarboxylase</keyword>
<sequence length="503" mass="56346">MVFDTWDMPLVAALLKKRSHLSFHVPAHKGRYLPHEFQVIWQDMLSLDQTELPDLDDLHHPEGVIAKAEMRAKEAFGVDASRFLVGGTTVGVLAAVLGTRWAAGGEKGLWIIQRDSHQSLYHALMLAGEEALMLTPALDAWGFPEGQKVDTIKAAIDWALDHGYTVRGLFLTSPNYYGRMAPLRSIVDMAHRSDIPVMIDAAHGGHLAYLPDPMPDEAIASGADLIIHSTHKTNGSLTMSSLLHYQGHRLPRSGIDMALNMLMSSSPSYVLMASLDMAQALIRNGYLSARLKALMPSIRRLWQSLQNCSFYTLLPSDDPLRLMIKVPDGLGKEVEAHLRQHHIEMELRHGDVLLFILSYADDETTVEALKRALDDVEETFLVTQKKGTNAFKGKEIKSKPLTKKNFKADTYHTWMSELLGESRWTHHRFSPPQPMIRRPLHDAIGERVAKMIVPYPPGIPLILPGERLSTEKRDQLVALIAEGYTLHGVEKDHALRPLIWIHA</sequence>
<evidence type="ECO:0000259" key="7">
    <source>
        <dbReference type="Pfam" id="PF03711"/>
    </source>
</evidence>
<dbReference type="Gene3D" id="3.90.105.10">
    <property type="entry name" value="Molybdopterin biosynthesis moea protein, domain 2"/>
    <property type="match status" value="1"/>
</dbReference>
<evidence type="ECO:0000256" key="3">
    <source>
        <dbReference type="ARBA" id="ARBA00022793"/>
    </source>
</evidence>